<sequence>MFSTLVTSFFISFPYVLSPSIESFAEDLFVGSLDNGDLITIFNFTLLAQQNNEVNSTCIPWLFLHLFEKFSLENFKLTIAQGFWRTNLWGYQHLNTEVPSGTELSIKFSDKTENTQQKWHDFIHLINGLFCTSILGLLPQFSVQPKFNDGWWYGSLGGESVCTENLQSWKKLLPCKKTKYFDVNLPSFAINQESKNSNLMIINLNNGSSLNLNKFLFFAKDLNMQDYKHPPTILLHSFLKSVSQVGGRICIQINNPFPYYFNARFMQMLPWQIRVFLHTLTFVCSNKSKELMPFTGEYTLARDGTRPLLIELDILLPANSKCKIEFEFEAAFLKISEFPPDANSGIHVPGAVLLISQDDSPNLCIFSTFPNKTSNQKIFGEPLLILLPVPDFSMPFNVICFVCSTIAIFYGNIFALSTKLMKLFPKEEEKLKESKQHSTLTIKEKICERFYNLFSH</sequence>
<dbReference type="InterPro" id="IPR007245">
    <property type="entry name" value="PIG-T"/>
</dbReference>
<keyword evidence="3" id="KW-1185">Reference proteome</keyword>
<reference evidence="4" key="1">
    <citation type="submission" date="2016-11" db="UniProtKB">
        <authorList>
            <consortium name="WormBaseParasite"/>
        </authorList>
    </citation>
    <scope>IDENTIFICATION</scope>
</reference>
<feature type="chain" id="PRO_5009315653" evidence="2">
    <location>
        <begin position="19"/>
        <end position="456"/>
    </location>
</feature>
<accession>A0A1I8BCC6</accession>
<dbReference type="PANTHER" id="PTHR12959:SF11">
    <property type="entry name" value="GPI TRANSAMIDASE COMPONENT PIG-T"/>
    <property type="match status" value="1"/>
</dbReference>
<dbReference type="AlphaFoldDB" id="A0A1I8BCC6"/>
<keyword evidence="1" id="KW-0472">Membrane</keyword>
<keyword evidence="1" id="KW-1133">Transmembrane helix</keyword>
<organism evidence="3 4">
    <name type="scientific">Meloidogyne hapla</name>
    <name type="common">Root-knot nematode worm</name>
    <dbReference type="NCBI Taxonomy" id="6305"/>
    <lineage>
        <taxon>Eukaryota</taxon>
        <taxon>Metazoa</taxon>
        <taxon>Ecdysozoa</taxon>
        <taxon>Nematoda</taxon>
        <taxon>Chromadorea</taxon>
        <taxon>Rhabditida</taxon>
        <taxon>Tylenchina</taxon>
        <taxon>Tylenchomorpha</taxon>
        <taxon>Tylenchoidea</taxon>
        <taxon>Meloidogynidae</taxon>
        <taxon>Meloidogyninae</taxon>
        <taxon>Meloidogyne</taxon>
    </lineage>
</organism>
<dbReference type="PANTHER" id="PTHR12959">
    <property type="entry name" value="GPI TRANSAMIDASE COMPONENT PIG-T-RELATED"/>
    <property type="match status" value="1"/>
</dbReference>
<feature type="signal peptide" evidence="2">
    <location>
        <begin position="1"/>
        <end position="18"/>
    </location>
</feature>
<name>A0A1I8BCC6_MELHA</name>
<evidence type="ECO:0000313" key="4">
    <source>
        <dbReference type="WBParaSite" id="MhA1_Contig1809.frz3.gene5"/>
    </source>
</evidence>
<protein>
    <submittedName>
        <fullName evidence="4">GPI transamidase component PIG-T</fullName>
    </submittedName>
</protein>
<evidence type="ECO:0000256" key="1">
    <source>
        <dbReference type="SAM" id="Phobius"/>
    </source>
</evidence>
<feature type="transmembrane region" description="Helical" evidence="1">
    <location>
        <begin position="394"/>
        <end position="416"/>
    </location>
</feature>
<dbReference type="GO" id="GO:0016255">
    <property type="term" value="P:attachment of GPI anchor to protein"/>
    <property type="evidence" value="ECO:0007669"/>
    <property type="project" value="InterPro"/>
</dbReference>
<dbReference type="WBParaSite" id="MhA1_Contig1809.frz3.gene5">
    <property type="protein sequence ID" value="MhA1_Contig1809.frz3.gene5"/>
    <property type="gene ID" value="MhA1_Contig1809.frz3.gene5"/>
</dbReference>
<keyword evidence="2" id="KW-0732">Signal</keyword>
<dbReference type="Proteomes" id="UP000095281">
    <property type="component" value="Unplaced"/>
</dbReference>
<keyword evidence="1" id="KW-0812">Transmembrane</keyword>
<dbReference type="OMA" id="VICFVAT"/>
<dbReference type="GO" id="GO:0042765">
    <property type="term" value="C:GPI-anchor transamidase complex"/>
    <property type="evidence" value="ECO:0007669"/>
    <property type="project" value="InterPro"/>
</dbReference>
<proteinExistence type="predicted"/>
<dbReference type="Pfam" id="PF04113">
    <property type="entry name" value="Gpi16"/>
    <property type="match status" value="2"/>
</dbReference>
<evidence type="ECO:0000313" key="3">
    <source>
        <dbReference type="Proteomes" id="UP000095281"/>
    </source>
</evidence>
<evidence type="ECO:0000256" key="2">
    <source>
        <dbReference type="SAM" id="SignalP"/>
    </source>
</evidence>